<dbReference type="SUPFAM" id="SSF48452">
    <property type="entry name" value="TPR-like"/>
    <property type="match status" value="1"/>
</dbReference>
<accession>A0A538SVZ9</accession>
<dbReference type="InterPro" id="IPR011990">
    <property type="entry name" value="TPR-like_helical_dom_sf"/>
</dbReference>
<dbReference type="Gene3D" id="1.25.40.10">
    <property type="entry name" value="Tetratricopeptide repeat domain"/>
    <property type="match status" value="1"/>
</dbReference>
<protein>
    <submittedName>
        <fullName evidence="1">Tetratricopeptide repeat protein</fullName>
    </submittedName>
</protein>
<evidence type="ECO:0000313" key="1">
    <source>
        <dbReference type="EMBL" id="TMQ55563.1"/>
    </source>
</evidence>
<name>A0A538SVZ9_UNCEI</name>
<dbReference type="InterPro" id="IPR019734">
    <property type="entry name" value="TPR_rpt"/>
</dbReference>
<dbReference type="Pfam" id="PF13174">
    <property type="entry name" value="TPR_6"/>
    <property type="match status" value="2"/>
</dbReference>
<gene>
    <name evidence="1" type="ORF">E6K74_02850</name>
</gene>
<reference evidence="1 2" key="1">
    <citation type="journal article" date="2019" name="Nat. Microbiol.">
        <title>Mediterranean grassland soil C-N compound turnover is dependent on rainfall and depth, and is mediated by genomically divergent microorganisms.</title>
        <authorList>
            <person name="Diamond S."/>
            <person name="Andeer P.F."/>
            <person name="Li Z."/>
            <person name="Crits-Christoph A."/>
            <person name="Burstein D."/>
            <person name="Anantharaman K."/>
            <person name="Lane K.R."/>
            <person name="Thomas B.C."/>
            <person name="Pan C."/>
            <person name="Northen T.R."/>
            <person name="Banfield J.F."/>
        </authorList>
    </citation>
    <scope>NUCLEOTIDE SEQUENCE [LARGE SCALE GENOMIC DNA]</scope>
    <source>
        <strain evidence="1">WS_4</strain>
    </source>
</reference>
<dbReference type="EMBL" id="VBOU01000020">
    <property type="protein sequence ID" value="TMQ55563.1"/>
    <property type="molecule type" value="Genomic_DNA"/>
</dbReference>
<organism evidence="1 2">
    <name type="scientific">Eiseniibacteriota bacterium</name>
    <dbReference type="NCBI Taxonomy" id="2212470"/>
    <lineage>
        <taxon>Bacteria</taxon>
        <taxon>Candidatus Eiseniibacteriota</taxon>
    </lineage>
</organism>
<evidence type="ECO:0000313" key="2">
    <source>
        <dbReference type="Proteomes" id="UP000319829"/>
    </source>
</evidence>
<dbReference type="AlphaFoldDB" id="A0A538SVZ9"/>
<sequence>ADRFADHGLFDDARKRFLIFVALDPKNVSGRADDALYRLARMARKEHDYATDRRYAQMILDRYPDSDMMRSAFLELGQGYRKDGHLARARTIFLDYAKRFPDDEDAPWAREQADSLALQIAHRPGA</sequence>
<dbReference type="Proteomes" id="UP000319829">
    <property type="component" value="Unassembled WGS sequence"/>
</dbReference>
<proteinExistence type="predicted"/>
<feature type="non-terminal residue" evidence="1">
    <location>
        <position position="1"/>
    </location>
</feature>
<comment type="caution">
    <text evidence="1">The sequence shown here is derived from an EMBL/GenBank/DDBJ whole genome shotgun (WGS) entry which is preliminary data.</text>
</comment>